<organism evidence="5 6">
    <name type="scientific">Deinococcus taklimakanensis</name>
    <dbReference type="NCBI Taxonomy" id="536443"/>
    <lineage>
        <taxon>Bacteria</taxon>
        <taxon>Thermotogati</taxon>
        <taxon>Deinococcota</taxon>
        <taxon>Deinococci</taxon>
        <taxon>Deinococcales</taxon>
        <taxon>Deinococcaceae</taxon>
        <taxon>Deinococcus</taxon>
    </lineage>
</organism>
<dbReference type="SUPFAM" id="SSF55811">
    <property type="entry name" value="Nudix"/>
    <property type="match status" value="1"/>
</dbReference>
<dbReference type="InterPro" id="IPR020476">
    <property type="entry name" value="Nudix_hydrolase"/>
</dbReference>
<reference evidence="6" key="1">
    <citation type="journal article" date="2019" name="Int. J. Syst. Evol. Microbiol.">
        <title>The Global Catalogue of Microorganisms (GCM) 10K type strain sequencing project: providing services to taxonomists for standard genome sequencing and annotation.</title>
        <authorList>
            <consortium name="The Broad Institute Genomics Platform"/>
            <consortium name="The Broad Institute Genome Sequencing Center for Infectious Disease"/>
            <person name="Wu L."/>
            <person name="Ma J."/>
        </authorList>
    </citation>
    <scope>NUCLEOTIDE SEQUENCE [LARGE SCALE GENOMIC DNA]</scope>
    <source>
        <strain evidence="6">KCTC 33842</strain>
    </source>
</reference>
<gene>
    <name evidence="5" type="ORF">ACFSR9_09145</name>
</gene>
<dbReference type="PANTHER" id="PTHR11839">
    <property type="entry name" value="UDP/ADP-SUGAR PYROPHOSPHATASE"/>
    <property type="match status" value="1"/>
</dbReference>
<comment type="caution">
    <text evidence="5">The sequence shown here is derived from an EMBL/GenBank/DDBJ whole genome shotgun (WGS) entry which is preliminary data.</text>
</comment>
<dbReference type="PROSITE" id="PS51462">
    <property type="entry name" value="NUDIX"/>
    <property type="match status" value="1"/>
</dbReference>
<dbReference type="InterPro" id="IPR020084">
    <property type="entry name" value="NUDIX_hydrolase_CS"/>
</dbReference>
<protein>
    <submittedName>
        <fullName evidence="5">NUDIX domain-containing protein</fullName>
    </submittedName>
</protein>
<name>A0ABW5P2T2_9DEIO</name>
<evidence type="ECO:0000256" key="1">
    <source>
        <dbReference type="ARBA" id="ARBA00001946"/>
    </source>
</evidence>
<dbReference type="InterPro" id="IPR000086">
    <property type="entry name" value="NUDIX_hydrolase_dom"/>
</dbReference>
<dbReference type="RefSeq" id="WP_386845110.1">
    <property type="nucleotide sequence ID" value="NZ_JBHUMK010000037.1"/>
</dbReference>
<comment type="similarity">
    <text evidence="3">Belongs to the Nudix hydrolase family.</text>
</comment>
<evidence type="ECO:0000256" key="2">
    <source>
        <dbReference type="ARBA" id="ARBA00022801"/>
    </source>
</evidence>
<dbReference type="EMBL" id="JBHUMK010000037">
    <property type="protein sequence ID" value="MFD2609602.1"/>
    <property type="molecule type" value="Genomic_DNA"/>
</dbReference>
<dbReference type="Gene3D" id="3.90.79.10">
    <property type="entry name" value="Nucleoside Triphosphate Pyrophosphohydrolase"/>
    <property type="match status" value="1"/>
</dbReference>
<dbReference type="PANTHER" id="PTHR11839:SF18">
    <property type="entry name" value="NUDIX HYDROLASE DOMAIN-CONTAINING PROTEIN"/>
    <property type="match status" value="1"/>
</dbReference>
<sequence length="169" mass="18373">MSDTKVVFDGHLVRLEVLDGKWEVVRHADAVSVLLLNGAGEMLLVRQERRVLGVRTVEAPAGLIDEGETPEAAARRELREEAGLDADMELLTRFYSSPGFCDEQLYVFAATNPRDSRLPMDDDEDIEVLWMPPQAVLDGLRDGTLVGSAPTVVAAQFALARLAAGGLAQ</sequence>
<keyword evidence="6" id="KW-1185">Reference proteome</keyword>
<accession>A0ABW5P2T2</accession>
<dbReference type="Pfam" id="PF00293">
    <property type="entry name" value="NUDIX"/>
    <property type="match status" value="1"/>
</dbReference>
<evidence type="ECO:0000256" key="3">
    <source>
        <dbReference type="RuleBase" id="RU003476"/>
    </source>
</evidence>
<keyword evidence="2 3" id="KW-0378">Hydrolase</keyword>
<evidence type="ECO:0000313" key="6">
    <source>
        <dbReference type="Proteomes" id="UP001597475"/>
    </source>
</evidence>
<dbReference type="PRINTS" id="PR00502">
    <property type="entry name" value="NUDIXFAMILY"/>
</dbReference>
<evidence type="ECO:0000313" key="5">
    <source>
        <dbReference type="EMBL" id="MFD2609602.1"/>
    </source>
</evidence>
<dbReference type="Proteomes" id="UP001597475">
    <property type="component" value="Unassembled WGS sequence"/>
</dbReference>
<feature type="domain" description="Nudix hydrolase" evidence="4">
    <location>
        <begin position="26"/>
        <end position="159"/>
    </location>
</feature>
<comment type="cofactor">
    <cofactor evidence="1">
        <name>Mg(2+)</name>
        <dbReference type="ChEBI" id="CHEBI:18420"/>
    </cofactor>
</comment>
<evidence type="ECO:0000259" key="4">
    <source>
        <dbReference type="PROSITE" id="PS51462"/>
    </source>
</evidence>
<dbReference type="PROSITE" id="PS00893">
    <property type="entry name" value="NUDIX_BOX"/>
    <property type="match status" value="1"/>
</dbReference>
<dbReference type="InterPro" id="IPR015797">
    <property type="entry name" value="NUDIX_hydrolase-like_dom_sf"/>
</dbReference>
<proteinExistence type="inferred from homology"/>